<protein>
    <submittedName>
        <fullName evidence="2">Hydrolase 2, exosortase A system-associated</fullName>
    </submittedName>
</protein>
<dbReference type="InterPro" id="IPR022742">
    <property type="entry name" value="Hydrolase_4"/>
</dbReference>
<evidence type="ECO:0000313" key="2">
    <source>
        <dbReference type="EMBL" id="MFG6466435.1"/>
    </source>
</evidence>
<keyword evidence="2" id="KW-0378">Hydrolase</keyword>
<reference evidence="2 3" key="1">
    <citation type="submission" date="2024-08" db="EMBL/GenBank/DDBJ databases">
        <authorList>
            <person name="Lu H."/>
        </authorList>
    </citation>
    <scope>NUCLEOTIDE SEQUENCE [LARGE SCALE GENOMIC DNA]</scope>
    <source>
        <strain evidence="2 3">BYS87W</strain>
    </source>
</reference>
<proteinExistence type="predicted"/>
<dbReference type="InterPro" id="IPR029058">
    <property type="entry name" value="AB_hydrolase_fold"/>
</dbReference>
<name>A0ABW7GWT1_9BURK</name>
<dbReference type="SUPFAM" id="SSF53474">
    <property type="entry name" value="alpha/beta-Hydrolases"/>
    <property type="match status" value="1"/>
</dbReference>
<dbReference type="Proteomes" id="UP001606303">
    <property type="component" value="Unassembled WGS sequence"/>
</dbReference>
<evidence type="ECO:0000259" key="1">
    <source>
        <dbReference type="Pfam" id="PF12146"/>
    </source>
</evidence>
<dbReference type="NCBIfam" id="TIGR03101">
    <property type="entry name" value="hydr2_PEP"/>
    <property type="match status" value="1"/>
</dbReference>
<dbReference type="EMBL" id="JBIGIB010000002">
    <property type="protein sequence ID" value="MFG6466435.1"/>
    <property type="molecule type" value="Genomic_DNA"/>
</dbReference>
<feature type="domain" description="Serine aminopeptidase S33" evidence="1">
    <location>
        <begin position="28"/>
        <end position="126"/>
    </location>
</feature>
<organism evidence="2 3">
    <name type="scientific">Pelomonas baiyunensis</name>
    <dbReference type="NCBI Taxonomy" id="3299026"/>
    <lineage>
        <taxon>Bacteria</taxon>
        <taxon>Pseudomonadati</taxon>
        <taxon>Pseudomonadota</taxon>
        <taxon>Betaproteobacteria</taxon>
        <taxon>Burkholderiales</taxon>
        <taxon>Sphaerotilaceae</taxon>
        <taxon>Roseateles</taxon>
    </lineage>
</organism>
<comment type="caution">
    <text evidence="2">The sequence shown here is derived from an EMBL/GenBank/DDBJ whole genome shotgun (WGS) entry which is preliminary data.</text>
</comment>
<dbReference type="RefSeq" id="WP_394383077.1">
    <property type="nucleotide sequence ID" value="NZ_JBIGIB010000002.1"/>
</dbReference>
<accession>A0ABW7GWT1</accession>
<sequence>MTPQPDIFFLPAPGGEQRLCVFHSPAGTPRGRVLYLHPFAEEMNKSRRMVALTCRALADAGYAVLQVDLRGCGDSSADFGDALWADWQDDVRRALDCLDARTAALPHQPHLPIWIWGLRAGALLACGDWGRAVNLLLWQPMTSGKLALQQFLRLKLAAEMASGNSKGLMDQLKAELAAGRPVEIAGYALSAALASGLEAARLQPTGATGRVEWLELSTRDDATLSPVSEQAVQQWRTAGWNVRTHLVQGPGFWASSEIETAPELITRTVEALA</sequence>
<dbReference type="GO" id="GO:0016787">
    <property type="term" value="F:hydrolase activity"/>
    <property type="evidence" value="ECO:0007669"/>
    <property type="project" value="UniProtKB-KW"/>
</dbReference>
<gene>
    <name evidence="2" type="ORF">ACG01O_07455</name>
</gene>
<evidence type="ECO:0000313" key="3">
    <source>
        <dbReference type="Proteomes" id="UP001606303"/>
    </source>
</evidence>
<keyword evidence="3" id="KW-1185">Reference proteome</keyword>
<dbReference type="InterPro" id="IPR017532">
    <property type="entry name" value="Hydrolase-2_PEP"/>
</dbReference>
<dbReference type="Pfam" id="PF12146">
    <property type="entry name" value="Hydrolase_4"/>
    <property type="match status" value="1"/>
</dbReference>
<dbReference type="Gene3D" id="3.40.50.1820">
    <property type="entry name" value="alpha/beta hydrolase"/>
    <property type="match status" value="1"/>
</dbReference>